<protein>
    <submittedName>
        <fullName evidence="4">NAD(P)H-dependent oxidoreductase</fullName>
    </submittedName>
</protein>
<dbReference type="InterPro" id="IPR029039">
    <property type="entry name" value="Flavoprotein-like_sf"/>
</dbReference>
<dbReference type="RefSeq" id="WP_144075837.1">
    <property type="nucleotide sequence ID" value="NZ_CP076129.1"/>
</dbReference>
<comment type="similarity">
    <text evidence="1">Belongs to the NAD(P)H dehydrogenase (quinone) family.</text>
</comment>
<dbReference type="Gene3D" id="3.40.50.360">
    <property type="match status" value="1"/>
</dbReference>
<dbReference type="Proteomes" id="UP000682802">
    <property type="component" value="Chromosome 2"/>
</dbReference>
<dbReference type="InterPro" id="IPR003680">
    <property type="entry name" value="Flavodoxin_fold"/>
</dbReference>
<evidence type="ECO:0000256" key="1">
    <source>
        <dbReference type="ARBA" id="ARBA00006252"/>
    </source>
</evidence>
<feature type="domain" description="Flavodoxin-like fold" evidence="3">
    <location>
        <begin position="1"/>
        <end position="181"/>
    </location>
</feature>
<organism evidence="4 5">
    <name type="scientific">Flammeovirga kamogawensis</name>
    <dbReference type="NCBI Taxonomy" id="373891"/>
    <lineage>
        <taxon>Bacteria</taxon>
        <taxon>Pseudomonadati</taxon>
        <taxon>Bacteroidota</taxon>
        <taxon>Cytophagia</taxon>
        <taxon>Cytophagales</taxon>
        <taxon>Flammeovirgaceae</taxon>
        <taxon>Flammeovirga</taxon>
    </lineage>
</organism>
<accession>A0ABX8H490</accession>
<proteinExistence type="inferred from homology"/>
<evidence type="ECO:0000259" key="3">
    <source>
        <dbReference type="Pfam" id="PF02525"/>
    </source>
</evidence>
<dbReference type="PANTHER" id="PTHR10204:SF34">
    <property type="entry name" value="NAD(P)H DEHYDROGENASE [QUINONE] 1 ISOFORM 1"/>
    <property type="match status" value="1"/>
</dbReference>
<dbReference type="PANTHER" id="PTHR10204">
    <property type="entry name" value="NAD P H OXIDOREDUCTASE-RELATED"/>
    <property type="match status" value="1"/>
</dbReference>
<keyword evidence="2" id="KW-0560">Oxidoreductase</keyword>
<reference evidence="4 5" key="1">
    <citation type="submission" date="2021-05" db="EMBL/GenBank/DDBJ databases">
        <title>Comparative genomic studies on the polysaccharide-degrading batcterial strains of the Flammeovirga genus.</title>
        <authorList>
            <person name="Zewei F."/>
            <person name="Zheng Z."/>
            <person name="Yu L."/>
            <person name="Ruyue G."/>
            <person name="Yanhong M."/>
            <person name="Yuanyuan C."/>
            <person name="Jingyan G."/>
            <person name="Wenjun H."/>
        </authorList>
    </citation>
    <scope>NUCLEOTIDE SEQUENCE [LARGE SCALE GENOMIC DNA]</scope>
    <source>
        <strain evidence="4 5">YS10</strain>
    </source>
</reference>
<dbReference type="InterPro" id="IPR051545">
    <property type="entry name" value="NAD(P)H_dehydrogenase_qn"/>
</dbReference>
<evidence type="ECO:0000313" key="4">
    <source>
        <dbReference type="EMBL" id="QWG10227.1"/>
    </source>
</evidence>
<name>A0ABX8H490_9BACT</name>
<evidence type="ECO:0000256" key="2">
    <source>
        <dbReference type="ARBA" id="ARBA00023002"/>
    </source>
</evidence>
<gene>
    <name evidence="4" type="ORF">KM029_21330</name>
</gene>
<dbReference type="SUPFAM" id="SSF52218">
    <property type="entry name" value="Flavoproteins"/>
    <property type="match status" value="1"/>
</dbReference>
<dbReference type="EMBL" id="CP076129">
    <property type="protein sequence ID" value="QWG10227.1"/>
    <property type="molecule type" value="Genomic_DNA"/>
</dbReference>
<dbReference type="Pfam" id="PF02525">
    <property type="entry name" value="Flavodoxin_2"/>
    <property type="match status" value="1"/>
</dbReference>
<sequence length="190" mass="21427">MKHLIVFSHLNPESFTKAIANEVLAASEERGDEVKVTDLYSENFDPVLKFPDIQGMFMGGETPSDIKRYQDDISWAEHITFVFPLWWGQMPAMLKGYIDRVFASGFAFKYTETGVDAMLTGKTANVIIPHGSPAEYYEGSDMYKSLTRIFDGGVLGFCGIKTEITYFGAVPTTSDEVRKEYLLETKNLFK</sequence>
<evidence type="ECO:0000313" key="5">
    <source>
        <dbReference type="Proteomes" id="UP000682802"/>
    </source>
</evidence>
<keyword evidence="5" id="KW-1185">Reference proteome</keyword>